<protein>
    <submittedName>
        <fullName evidence="1">Uncharacterized protein</fullName>
    </submittedName>
</protein>
<organism evidence="1 2">
    <name type="scientific">Anaerostipes hadrus</name>
    <dbReference type="NCBI Taxonomy" id="649756"/>
    <lineage>
        <taxon>Bacteria</taxon>
        <taxon>Bacillati</taxon>
        <taxon>Bacillota</taxon>
        <taxon>Clostridia</taxon>
        <taxon>Lachnospirales</taxon>
        <taxon>Lachnospiraceae</taxon>
        <taxon>Anaerostipes</taxon>
    </lineage>
</organism>
<dbReference type="EMBL" id="CZAU01000002">
    <property type="protein sequence ID" value="CUO97143.1"/>
    <property type="molecule type" value="Genomic_DNA"/>
</dbReference>
<evidence type="ECO:0000313" key="2">
    <source>
        <dbReference type="Proteomes" id="UP000095564"/>
    </source>
</evidence>
<accession>A0A174JBW6</accession>
<reference evidence="1 2" key="1">
    <citation type="submission" date="2015-09" db="EMBL/GenBank/DDBJ databases">
        <authorList>
            <consortium name="Pathogen Informatics"/>
        </authorList>
    </citation>
    <scope>NUCLEOTIDE SEQUENCE [LARGE SCALE GENOMIC DNA]</scope>
    <source>
        <strain evidence="1 2">2789STDY5834908</strain>
    </source>
</reference>
<dbReference type="AlphaFoldDB" id="A0A174JBW6"/>
<evidence type="ECO:0000313" key="1">
    <source>
        <dbReference type="EMBL" id="CUO97143.1"/>
    </source>
</evidence>
<name>A0A174JBW6_ANAHA</name>
<gene>
    <name evidence="1" type="ORF">ERS852520_00305</name>
</gene>
<dbReference type="RefSeq" id="WP_055159126.1">
    <property type="nucleotide sequence ID" value="NZ_CZAU01000002.1"/>
</dbReference>
<dbReference type="Proteomes" id="UP000095564">
    <property type="component" value="Unassembled WGS sequence"/>
</dbReference>
<proteinExistence type="predicted"/>
<sequence length="249" mass="31307">MNCTIYTTEFKINAKYYNTIIDNSSWKFYDPWSENYQYVSKEWKENHVKPFLQPYNFHFEPWQEMIINFDPESYADWELFRKATHDQHHFFWNIENTEFWNEEKYDWMPESIMETMMPYYIVYKIVDENGHLVDTKPYLQKYLDTYRQKKEAHKRKYGHSNYIYMQRFLHTTNERRQLPSKEELREWKEAGYHIKIRGGRKNLLNEDPWGDHFKDVKIPRSWKDRTKQKRQYHSYQKQKRKKYVKLHIF</sequence>